<accession>A0A317EFC1</accession>
<dbReference type="RefSeq" id="WP_109919906.1">
    <property type="nucleotide sequence ID" value="NZ_QGLF01000001.1"/>
</dbReference>
<gene>
    <name evidence="1" type="ORF">DKG75_04805</name>
</gene>
<protein>
    <recommendedName>
        <fullName evidence="3">Nudix hydrolase domain-containing protein</fullName>
    </recommendedName>
</protein>
<comment type="caution">
    <text evidence="1">The sequence shown here is derived from an EMBL/GenBank/DDBJ whole genome shotgun (WGS) entry which is preliminary data.</text>
</comment>
<evidence type="ECO:0000313" key="2">
    <source>
        <dbReference type="Proteomes" id="UP000246077"/>
    </source>
</evidence>
<reference evidence="2" key="1">
    <citation type="submission" date="2018-05" db="EMBL/GenBank/DDBJ databases">
        <title>Zavarzinia sp. HR-AS.</title>
        <authorList>
            <person name="Lee Y."/>
            <person name="Jeon C.O."/>
        </authorList>
    </citation>
    <scope>NUCLEOTIDE SEQUENCE [LARGE SCALE GENOMIC DNA]</scope>
    <source>
        <strain evidence="2">DSM 1231</strain>
    </source>
</reference>
<evidence type="ECO:0008006" key="3">
    <source>
        <dbReference type="Google" id="ProtNLM"/>
    </source>
</evidence>
<evidence type="ECO:0000313" key="1">
    <source>
        <dbReference type="EMBL" id="PWR23875.1"/>
    </source>
</evidence>
<keyword evidence="2" id="KW-1185">Reference proteome</keyword>
<proteinExistence type="predicted"/>
<dbReference type="EMBL" id="QGLF01000001">
    <property type="protein sequence ID" value="PWR23875.1"/>
    <property type="molecule type" value="Genomic_DNA"/>
</dbReference>
<organism evidence="1 2">
    <name type="scientific">Zavarzinia compransoris</name>
    <dbReference type="NCBI Taxonomy" id="1264899"/>
    <lineage>
        <taxon>Bacteria</taxon>
        <taxon>Pseudomonadati</taxon>
        <taxon>Pseudomonadota</taxon>
        <taxon>Alphaproteobacteria</taxon>
        <taxon>Rhodospirillales</taxon>
        <taxon>Zavarziniaceae</taxon>
        <taxon>Zavarzinia</taxon>
    </lineage>
</organism>
<sequence>MPKFFIEDSEYLLRIYRDEICLPYPFVTSEQRLPYVLCFGDEVGQARARLDRQAWLPSEEICRATAEAYVQWLGASGAVPEPLATNVRLSDIADDGTLILQPVRYEDYARTNLVMDWPAGPSLREREKGRLAPLRESEFANPMGVSILAVNTLGEVPLQIRSQSIAVRPGMICSTASGGLDIGDIPSASSCMAEWRLMRELEEEMGTGLAGRLGAPQVLGLARELSRGGQPELFLVAEGDFSRDDVLRSIRATAMWETHDIIFLQFPRRNAGFDLSGAAQAMDAFDRAYGTRVAQPLRAHVSLWFRFLARSGLLIGPGQ</sequence>
<dbReference type="AlphaFoldDB" id="A0A317EFC1"/>
<name>A0A317EFC1_9PROT</name>
<dbReference type="Proteomes" id="UP000246077">
    <property type="component" value="Unassembled WGS sequence"/>
</dbReference>